<reference evidence="1" key="1">
    <citation type="submission" date="2020-05" db="EMBL/GenBank/DDBJ databases">
        <authorList>
            <person name="Chiriac C."/>
            <person name="Salcher M."/>
            <person name="Ghai R."/>
            <person name="Kavagutti S V."/>
        </authorList>
    </citation>
    <scope>NUCLEOTIDE SEQUENCE</scope>
</reference>
<dbReference type="AlphaFoldDB" id="A0A6J6F215"/>
<name>A0A6J6F215_9ZZZZ</name>
<gene>
    <name evidence="1" type="ORF">UFOPK1747_00422</name>
</gene>
<dbReference type="InterPro" id="IPR027304">
    <property type="entry name" value="Trigger_fact/SurA_dom_sf"/>
</dbReference>
<dbReference type="EMBL" id="CAEZTV010000045">
    <property type="protein sequence ID" value="CAB4578898.1"/>
    <property type="molecule type" value="Genomic_DNA"/>
</dbReference>
<organism evidence="1">
    <name type="scientific">freshwater metagenome</name>
    <dbReference type="NCBI Taxonomy" id="449393"/>
    <lineage>
        <taxon>unclassified sequences</taxon>
        <taxon>metagenomes</taxon>
        <taxon>ecological metagenomes</taxon>
    </lineage>
</organism>
<protein>
    <submittedName>
        <fullName evidence="1">Unannotated protein</fullName>
    </submittedName>
</protein>
<sequence>MQLFNQINKLKKGFAGLIALVVLTGCSQVGSGVSIGDTEVSSAQIQKYVDEILTERSKVDTSQMQLDTGAVLIRTQAQFQIISAILDQIISDEKISVTPADVAARRAGIVIQVGGEDQMPRALVAAGLAPSNFDKYLKIILISERLNELVLAQGATEQSAGAAVTKLVTDAANKLGVTVNSRYGKWNAATATIDEADITDGAVTPVP</sequence>
<dbReference type="SUPFAM" id="SSF109998">
    <property type="entry name" value="Triger factor/SurA peptide-binding domain-like"/>
    <property type="match status" value="1"/>
</dbReference>
<proteinExistence type="predicted"/>
<evidence type="ECO:0000313" key="1">
    <source>
        <dbReference type="EMBL" id="CAB4578898.1"/>
    </source>
</evidence>
<accession>A0A6J6F215</accession>